<dbReference type="SUPFAM" id="SSF55785">
    <property type="entry name" value="PYP-like sensor domain (PAS domain)"/>
    <property type="match status" value="2"/>
</dbReference>
<feature type="domain" description="BHLH" evidence="11">
    <location>
        <begin position="600"/>
        <end position="653"/>
    </location>
</feature>
<evidence type="ECO:0000313" key="13">
    <source>
        <dbReference type="Proteomes" id="UP000322234"/>
    </source>
</evidence>
<dbReference type="SMART" id="SM00353">
    <property type="entry name" value="HLH"/>
    <property type="match status" value="1"/>
</dbReference>
<keyword evidence="3" id="KW-0805">Transcription regulation</keyword>
<reference evidence="12" key="1">
    <citation type="submission" date="2019-10" db="EMBL/GenBank/DDBJ databases">
        <title>The sequence and de novo assembly of the wild yak genome.</title>
        <authorList>
            <person name="Liu Y."/>
        </authorList>
    </citation>
    <scope>NUCLEOTIDE SEQUENCE [LARGE SCALE GENOMIC DNA]</scope>
    <source>
        <strain evidence="12">WY2019</strain>
    </source>
</reference>
<dbReference type="Pfam" id="PF00010">
    <property type="entry name" value="HLH"/>
    <property type="match status" value="1"/>
</dbReference>
<dbReference type="PANTHER" id="PTHR23042">
    <property type="entry name" value="CIRCADIAN PROTEIN CLOCK/ARNT/BMAL/PAS"/>
    <property type="match status" value="1"/>
</dbReference>
<dbReference type="PROSITE" id="PS50888">
    <property type="entry name" value="BHLH"/>
    <property type="match status" value="1"/>
</dbReference>
<dbReference type="GO" id="GO:0005737">
    <property type="term" value="C:cytoplasm"/>
    <property type="evidence" value="ECO:0007669"/>
    <property type="project" value="InterPro"/>
</dbReference>
<evidence type="ECO:0008006" key="14">
    <source>
        <dbReference type="Google" id="ProtNLM"/>
    </source>
</evidence>
<dbReference type="Gene3D" id="3.30.450.20">
    <property type="entry name" value="PAS domain"/>
    <property type="match status" value="2"/>
</dbReference>
<keyword evidence="8" id="KW-0539">Nucleus</keyword>
<dbReference type="AlphaFoldDB" id="A0A6B0QUE2"/>
<dbReference type="SUPFAM" id="SSF47459">
    <property type="entry name" value="HLH, helix-loop-helix DNA-binding domain"/>
    <property type="match status" value="1"/>
</dbReference>
<protein>
    <recommendedName>
        <fullName evidence="14">Aryl hydrocarbon receptor nuclear translocator-like protein 1</fullName>
    </recommendedName>
</protein>
<dbReference type="GO" id="GO:0046983">
    <property type="term" value="F:protein dimerization activity"/>
    <property type="evidence" value="ECO:0007669"/>
    <property type="project" value="InterPro"/>
</dbReference>
<evidence type="ECO:0000256" key="2">
    <source>
        <dbReference type="ARBA" id="ARBA00022737"/>
    </source>
</evidence>
<evidence type="ECO:0000313" key="12">
    <source>
        <dbReference type="EMBL" id="MXQ81429.1"/>
    </source>
</evidence>
<feature type="region of interest" description="Disordered" evidence="9">
    <location>
        <begin position="982"/>
        <end position="1020"/>
    </location>
</feature>
<comment type="subcellular location">
    <subcellularLocation>
        <location evidence="1">Nucleus</location>
    </subcellularLocation>
</comment>
<dbReference type="SMART" id="SM00091">
    <property type="entry name" value="PAS"/>
    <property type="match status" value="2"/>
</dbReference>
<organism evidence="12 13">
    <name type="scientific">Bos mutus</name>
    <name type="common">wild yak</name>
    <dbReference type="NCBI Taxonomy" id="72004"/>
    <lineage>
        <taxon>Eukaryota</taxon>
        <taxon>Metazoa</taxon>
        <taxon>Chordata</taxon>
        <taxon>Craniata</taxon>
        <taxon>Vertebrata</taxon>
        <taxon>Euteleostomi</taxon>
        <taxon>Mammalia</taxon>
        <taxon>Eutheria</taxon>
        <taxon>Laurasiatheria</taxon>
        <taxon>Artiodactyla</taxon>
        <taxon>Ruminantia</taxon>
        <taxon>Pecora</taxon>
        <taxon>Bovidae</taxon>
        <taxon>Bovinae</taxon>
        <taxon>Bos</taxon>
    </lineage>
</organism>
<dbReference type="GO" id="GO:0005667">
    <property type="term" value="C:transcription regulator complex"/>
    <property type="evidence" value="ECO:0007669"/>
    <property type="project" value="InterPro"/>
</dbReference>
<dbReference type="PRINTS" id="PR00785">
    <property type="entry name" value="NCTRNSLOCATR"/>
</dbReference>
<dbReference type="SMART" id="SM00086">
    <property type="entry name" value="PAC"/>
    <property type="match status" value="1"/>
</dbReference>
<evidence type="ECO:0000256" key="7">
    <source>
        <dbReference type="ARBA" id="ARBA00023163"/>
    </source>
</evidence>
<evidence type="ECO:0000256" key="1">
    <source>
        <dbReference type="ARBA" id="ARBA00004123"/>
    </source>
</evidence>
<dbReference type="GO" id="GO:0003677">
    <property type="term" value="F:DNA binding"/>
    <property type="evidence" value="ECO:0007669"/>
    <property type="project" value="UniProtKB-KW"/>
</dbReference>
<evidence type="ECO:0000256" key="8">
    <source>
        <dbReference type="ARBA" id="ARBA00023242"/>
    </source>
</evidence>
<accession>A0A6B0QUE2</accession>
<dbReference type="InterPro" id="IPR036638">
    <property type="entry name" value="HLH_DNA-bd_sf"/>
</dbReference>
<evidence type="ECO:0000256" key="6">
    <source>
        <dbReference type="ARBA" id="ARBA00023159"/>
    </source>
</evidence>
<gene>
    <name evidence="12" type="ORF">E5288_WYG005940</name>
</gene>
<dbReference type="Proteomes" id="UP000322234">
    <property type="component" value="Unassembled WGS sequence"/>
</dbReference>
<dbReference type="Pfam" id="PF00989">
    <property type="entry name" value="PAS"/>
    <property type="match status" value="1"/>
</dbReference>
<keyword evidence="13" id="KW-1185">Reference proteome</keyword>
<feature type="region of interest" description="Disordered" evidence="9">
    <location>
        <begin position="554"/>
        <end position="587"/>
    </location>
</feature>
<evidence type="ECO:0000256" key="4">
    <source>
        <dbReference type="ARBA" id="ARBA00023108"/>
    </source>
</evidence>
<dbReference type="FunFam" id="3.30.450.20:FF:000006">
    <property type="entry name" value="aryl hydrocarbon receptor nuclear translocator-like protein 1"/>
    <property type="match status" value="1"/>
</dbReference>
<dbReference type="InterPro" id="IPR050933">
    <property type="entry name" value="Circadian_TF"/>
</dbReference>
<dbReference type="InterPro" id="IPR035965">
    <property type="entry name" value="PAS-like_dom_sf"/>
</dbReference>
<evidence type="ECO:0000259" key="10">
    <source>
        <dbReference type="PROSITE" id="PS50112"/>
    </source>
</evidence>
<keyword evidence="2" id="KW-0677">Repeat</keyword>
<comment type="caution">
    <text evidence="12">The sequence shown here is derived from an EMBL/GenBank/DDBJ whole genome shotgun (WGS) entry which is preliminary data.</text>
</comment>
<feature type="domain" description="PAS" evidence="10">
    <location>
        <begin position="875"/>
        <end position="924"/>
    </location>
</feature>
<dbReference type="InterPro" id="IPR001067">
    <property type="entry name" value="Nuc_translocat"/>
</dbReference>
<dbReference type="InterPro" id="IPR011598">
    <property type="entry name" value="bHLH_dom"/>
</dbReference>
<dbReference type="EMBL" id="VBQZ03000007">
    <property type="protein sequence ID" value="MXQ81429.1"/>
    <property type="molecule type" value="Genomic_DNA"/>
</dbReference>
<keyword evidence="6" id="KW-0010">Activator</keyword>
<proteinExistence type="predicted"/>
<dbReference type="CDD" id="cd11438">
    <property type="entry name" value="bHLH-PAS_ARNTL_PASD3"/>
    <property type="match status" value="1"/>
</dbReference>
<dbReference type="PROSITE" id="PS50112">
    <property type="entry name" value="PAS"/>
    <property type="match status" value="2"/>
</dbReference>
<feature type="compositionally biased region" description="Low complexity" evidence="9">
    <location>
        <begin position="1050"/>
        <end position="1060"/>
    </location>
</feature>
<dbReference type="GO" id="GO:0005634">
    <property type="term" value="C:nucleus"/>
    <property type="evidence" value="ECO:0007669"/>
    <property type="project" value="UniProtKB-SubCell"/>
</dbReference>
<feature type="region of interest" description="Disordered" evidence="9">
    <location>
        <begin position="1044"/>
        <end position="1136"/>
    </location>
</feature>
<evidence type="ECO:0000256" key="5">
    <source>
        <dbReference type="ARBA" id="ARBA00023125"/>
    </source>
</evidence>
<dbReference type="FunFam" id="4.10.280.10:FF:000018">
    <property type="entry name" value="Aryl hydrocarbon receptor nuclear translocator-like protein 1"/>
    <property type="match status" value="1"/>
</dbReference>
<dbReference type="InterPro" id="IPR000014">
    <property type="entry name" value="PAS"/>
</dbReference>
<keyword evidence="7" id="KW-0804">Transcription</keyword>
<evidence type="ECO:0000259" key="11">
    <source>
        <dbReference type="PROSITE" id="PS50888"/>
    </source>
</evidence>
<feature type="domain" description="PAS" evidence="10">
    <location>
        <begin position="671"/>
        <end position="736"/>
    </location>
</feature>
<dbReference type="FunFam" id="3.30.450.20:FF:000010">
    <property type="entry name" value="Aryl hydrocarbon receptor nuclear translocator-like, isoform CRA_b"/>
    <property type="match status" value="1"/>
</dbReference>
<dbReference type="GO" id="GO:0003700">
    <property type="term" value="F:DNA-binding transcription factor activity"/>
    <property type="evidence" value="ECO:0007669"/>
    <property type="project" value="InterPro"/>
</dbReference>
<evidence type="ECO:0000256" key="3">
    <source>
        <dbReference type="ARBA" id="ARBA00023015"/>
    </source>
</evidence>
<dbReference type="Pfam" id="PF14598">
    <property type="entry name" value="PAS_11"/>
    <property type="match status" value="1"/>
</dbReference>
<sequence>MISKSICFKGRQPNSPQAVRITRGSQGDLQWGQRPFSLLSLLKGHHHRNRPEQLHIPPHSKPQVENMMENWSRCCVQGQLLVCCGEAEVATQGSLQGAGGFVGSPSVSTQLTRQGQAWPVAPGSEVLGQGEGKLRDAWSVIGGLPVAIFLWTPPCSFVWSHRESSSWALRRDWVGRGAPKLFQGIIPRPLHALLSLATQRASLPPSEISSSEVGSHVTPTLGPGLGCPQSILTMCHLDGSTRAGPTPAQLGSPLPGTFGLLGPPSFLGSNSIKRKSEHWEKMIKMRIRGAFGPEDQTKFQGCGEKRKREAWYWEMRNPEIQTYLNSGTFSLNILAHSQPFQALALLAFRLGLMFPEDLLSIVPCCKISPGIFPHVFAVELNRQLKDGMVTILSYPPPPRYTIIAAPTVVLRLGSVVSPKIPETWNTPPHANVWLFRKSGGGRGSIPGLTCGPDGHWDPKCRALLTADLLLLILTRAFVGDESYCALLEHSVSVCSAFTSLCKVFLAMESQVQKDRQRRLDRLCLGQPPMADQRMDISSTISDFMSPGATDLLSSPLGTGGVDCNRKRKGSSTDYQESMDTDKDDPHGRLEYTEHQGRIKNAREAHSQIEKRRRDKMNSFIDELASLVPTCNAMSRKLDKLTVLRMAVQHMKTLRGATNPYTEANYKPTFLSDDELKHLILRAADGFLFVVGCDRGKILFVSESVFKILNYSQNDLIGQSLFDYLHPKDIAKVKEQLSSSDTAPRERLIDAKTGLPVKTDITPGPSRLCSGARRSFFCRMKCNRPSVKVEDKDFPSTCSKKKADRKSFCTIHSTGYLKSWPPTKMGLDEDNEPDNEGCNLSCLVAIGRLHSHMVPQPANGEIRVKSMEYVSRHAIDGKFVFVDQRATAILAYLPQELLGTSCYEYFHQDDIGHLAECHRQVLQSREKITTNCYKFKIKDGSFITLRSRWFSFMNPWTKEVEYIVSTNTVVLANVLEGGDPSFPQLTASPHSMDSMLPSGEGGPKRTHPTVPGIPGGTRAGAGKIGRMIAEEIMEIHRQVTPSCSLKPVIRGSSPSSCGSSPLNITSTPPPDASSPGGKKILNGGTPDIPSSGLLPGQAQENPGYPYSDSSSILGENPHIGIDMIDNDQGSSSPSNDEAAMAVIMSLLEADAGLGGPVDFSDLPWPL</sequence>
<dbReference type="CDD" id="cd00130">
    <property type="entry name" value="PAS"/>
    <property type="match status" value="2"/>
</dbReference>
<dbReference type="InterPro" id="IPR001610">
    <property type="entry name" value="PAC"/>
</dbReference>
<dbReference type="GO" id="GO:0007623">
    <property type="term" value="P:circadian rhythm"/>
    <property type="evidence" value="ECO:0007669"/>
    <property type="project" value="UniProtKB-ARBA"/>
</dbReference>
<name>A0A6B0QUE2_9CETA</name>
<evidence type="ECO:0000256" key="9">
    <source>
        <dbReference type="SAM" id="MobiDB-lite"/>
    </source>
</evidence>
<dbReference type="InterPro" id="IPR013767">
    <property type="entry name" value="PAS_fold"/>
</dbReference>
<keyword evidence="4" id="KW-0090">Biological rhythms</keyword>
<dbReference type="Gene3D" id="4.10.280.10">
    <property type="entry name" value="Helix-loop-helix DNA-binding domain"/>
    <property type="match status" value="1"/>
</dbReference>
<dbReference type="NCBIfam" id="TIGR00229">
    <property type="entry name" value="sensory_box"/>
    <property type="match status" value="1"/>
</dbReference>
<keyword evidence="5" id="KW-0238">DNA-binding</keyword>